<dbReference type="EMBL" id="JAUOZS010000001">
    <property type="protein sequence ID" value="MDT8903597.1"/>
    <property type="molecule type" value="Genomic_DNA"/>
</dbReference>
<proteinExistence type="predicted"/>
<keyword evidence="2" id="KW-1185">Reference proteome</keyword>
<dbReference type="RefSeq" id="WP_413782050.1">
    <property type="nucleotide sequence ID" value="NZ_JAUOZS010000001.1"/>
</dbReference>
<sequence>MAQSSERIFLILDALKKLCEAEPKMEMHQLMDYLDRLEEAATFRKDLTNAKWLKIINKQSGTDLKEFLREKEESEARTKRVFEELDKRNAERKAKDLNNNPMESKFPGLAFLAEKSQ</sequence>
<name>A0ABU3P3I8_9FIRM</name>
<accession>A0ABU3P3I8</accession>
<comment type="caution">
    <text evidence="1">The sequence shown here is derived from an EMBL/GenBank/DDBJ whole genome shotgun (WGS) entry which is preliminary data.</text>
</comment>
<evidence type="ECO:0000313" key="1">
    <source>
        <dbReference type="EMBL" id="MDT8903597.1"/>
    </source>
</evidence>
<reference evidence="1 2" key="1">
    <citation type="submission" date="2023-07" db="EMBL/GenBank/DDBJ databases">
        <title>The novel representative of Negativicutes class, Anaeroselena agilis gen. nov. sp. nov.</title>
        <authorList>
            <person name="Prokofeva M.I."/>
            <person name="Elcheninov A.G."/>
            <person name="Klyukina A."/>
            <person name="Kublanov I.V."/>
            <person name="Frolov E.N."/>
            <person name="Podosokorskaya O.A."/>
        </authorList>
    </citation>
    <scope>NUCLEOTIDE SEQUENCE [LARGE SCALE GENOMIC DNA]</scope>
    <source>
        <strain evidence="1 2">4137-cl</strain>
    </source>
</reference>
<evidence type="ECO:0000313" key="2">
    <source>
        <dbReference type="Proteomes" id="UP001254848"/>
    </source>
</evidence>
<protein>
    <submittedName>
        <fullName evidence="1">Uncharacterized protein</fullName>
    </submittedName>
</protein>
<organism evidence="1 2">
    <name type="scientific">Anaeroselena agilis</name>
    <dbReference type="NCBI Taxonomy" id="3063788"/>
    <lineage>
        <taxon>Bacteria</taxon>
        <taxon>Bacillati</taxon>
        <taxon>Bacillota</taxon>
        <taxon>Negativicutes</taxon>
        <taxon>Acetonemataceae</taxon>
        <taxon>Anaeroselena</taxon>
    </lineage>
</organism>
<gene>
    <name evidence="1" type="ORF">Q4T40_20415</name>
</gene>
<dbReference type="Proteomes" id="UP001254848">
    <property type="component" value="Unassembled WGS sequence"/>
</dbReference>